<dbReference type="EMBL" id="CP001736">
    <property type="protein sequence ID" value="ADB31250.1"/>
    <property type="molecule type" value="Genomic_DNA"/>
</dbReference>
<feature type="signal peptide" evidence="1">
    <location>
        <begin position="1"/>
        <end position="24"/>
    </location>
</feature>
<evidence type="ECO:0000256" key="1">
    <source>
        <dbReference type="SAM" id="SignalP"/>
    </source>
</evidence>
<reference evidence="3" key="1">
    <citation type="submission" date="2009-09" db="EMBL/GenBank/DDBJ databases">
        <title>The complete genome of Kribbella flavida DSM 17836.</title>
        <authorList>
            <consortium name="US DOE Joint Genome Institute (JGI-PGF)"/>
            <person name="Lucas S."/>
            <person name="Copeland A."/>
            <person name="Lapidus A."/>
            <person name="Glavina del Rio T."/>
            <person name="Dalin E."/>
            <person name="Tice H."/>
            <person name="Bruce D."/>
            <person name="Goodwin L."/>
            <person name="Pitluck S."/>
            <person name="Kyrpides N."/>
            <person name="Mavromatis K."/>
            <person name="Ivanova N."/>
            <person name="Saunders E."/>
            <person name="Brettin T."/>
            <person name="Detter J.C."/>
            <person name="Han C."/>
            <person name="Larimer F."/>
            <person name="Land M."/>
            <person name="Hauser L."/>
            <person name="Markowitz V."/>
            <person name="Cheng J.-F."/>
            <person name="Hugenholtz P."/>
            <person name="Woyke T."/>
            <person name="Wu D."/>
            <person name="Pukall R."/>
            <person name="Klenk H.-P."/>
            <person name="Eisen J.A."/>
        </authorList>
    </citation>
    <scope>NUCLEOTIDE SEQUENCE [LARGE SCALE GENOMIC DNA]</scope>
    <source>
        <strain evidence="3">DSM 17836 / JCM 10339 / NBRC 14399</strain>
    </source>
</reference>
<dbReference type="STRING" id="479435.Kfla_2169"/>
<proteinExistence type="predicted"/>
<dbReference type="AlphaFoldDB" id="D2PSC6"/>
<keyword evidence="1" id="KW-0732">Signal</keyword>
<gene>
    <name evidence="2" type="ordered locus">Kfla_2169</name>
</gene>
<feature type="chain" id="PRO_5038747313" evidence="1">
    <location>
        <begin position="25"/>
        <end position="166"/>
    </location>
</feature>
<dbReference type="KEGG" id="kfl:Kfla_2169"/>
<dbReference type="Proteomes" id="UP000007967">
    <property type="component" value="Chromosome"/>
</dbReference>
<evidence type="ECO:0000313" key="2">
    <source>
        <dbReference type="EMBL" id="ADB31250.1"/>
    </source>
</evidence>
<dbReference type="HOGENOM" id="CLU_1600545_0_0_11"/>
<dbReference type="RefSeq" id="WP_012919806.1">
    <property type="nucleotide sequence ID" value="NC_013729.1"/>
</dbReference>
<accession>D2PSC6</accession>
<reference evidence="2 3" key="2">
    <citation type="journal article" date="2010" name="Stand. Genomic Sci.">
        <title>Complete genome sequence of Kribbella flavida type strain (IFO 14399).</title>
        <authorList>
            <person name="Pukall R."/>
            <person name="Lapidus A."/>
            <person name="Glavina Del Rio T."/>
            <person name="Copeland A."/>
            <person name="Tice H."/>
            <person name="Cheng J.-F."/>
            <person name="Lucas S."/>
            <person name="Chen F."/>
            <person name="Nolan M."/>
            <person name="LaButti K."/>
            <person name="Pati A."/>
            <person name="Ivanova N."/>
            <person name="Mavrommatis K."/>
            <person name="Mikhailova N."/>
            <person name="Pitluck S."/>
            <person name="Bruce D."/>
            <person name="Goodwin L."/>
            <person name="Land M."/>
            <person name="Hauser L."/>
            <person name="Chang Y.-J."/>
            <person name="Jeffries C.D."/>
            <person name="Chen A."/>
            <person name="Palaniappan K."/>
            <person name="Chain P."/>
            <person name="Rohde M."/>
            <person name="Goeker M."/>
            <person name="Bristow J."/>
            <person name="Eisen J.A."/>
            <person name="Markowitz V."/>
            <person name="Hugenholtz P."/>
            <person name="Kyrpides N.C."/>
            <person name="Klenk H.-P."/>
            <person name="Brettin T."/>
        </authorList>
    </citation>
    <scope>NUCLEOTIDE SEQUENCE [LARGE SCALE GENOMIC DNA]</scope>
    <source>
        <strain evidence="3">DSM 17836 / JCM 10339 / NBRC 14399</strain>
    </source>
</reference>
<keyword evidence="3" id="KW-1185">Reference proteome</keyword>
<dbReference type="eggNOG" id="ENOG502ZT4H">
    <property type="taxonomic scope" value="Bacteria"/>
</dbReference>
<name>D2PSC6_KRIFD</name>
<dbReference type="OrthoDB" id="3699146at2"/>
<protein>
    <submittedName>
        <fullName evidence="2">Uncharacterized protein</fullName>
    </submittedName>
</protein>
<organism evidence="2 3">
    <name type="scientific">Kribbella flavida (strain DSM 17836 / JCM 10339 / NBRC 14399)</name>
    <dbReference type="NCBI Taxonomy" id="479435"/>
    <lineage>
        <taxon>Bacteria</taxon>
        <taxon>Bacillati</taxon>
        <taxon>Actinomycetota</taxon>
        <taxon>Actinomycetes</taxon>
        <taxon>Propionibacteriales</taxon>
        <taxon>Kribbellaceae</taxon>
        <taxon>Kribbella</taxon>
    </lineage>
</organism>
<evidence type="ECO:0000313" key="3">
    <source>
        <dbReference type="Proteomes" id="UP000007967"/>
    </source>
</evidence>
<sequence>MRLHQALLAIPVLAALVTGGAATAAAAPAQGAESVAAPARVAPAECGAGTAIKFGEVKSLSHNTVIGWTYLLRSGYEYWACVEFRSNLAEGYWGMARLHMIDDGLHIGTLHCDFPTGNGHVTAGDNTCYTSRSYAPFAHRTFIAEGDWYRGLSTLVGRGTTGPSTR</sequence>